<name>A0A9J5XRU3_SOLCO</name>
<evidence type="ECO:0000313" key="1">
    <source>
        <dbReference type="EMBL" id="KAG5590913.1"/>
    </source>
</evidence>
<comment type="caution">
    <text evidence="1">The sequence shown here is derived from an EMBL/GenBank/DDBJ whole genome shotgun (WGS) entry which is preliminary data.</text>
</comment>
<dbReference type="Proteomes" id="UP000824120">
    <property type="component" value="Chromosome 8"/>
</dbReference>
<proteinExistence type="predicted"/>
<dbReference type="EMBL" id="JACXVP010000008">
    <property type="protein sequence ID" value="KAG5590913.1"/>
    <property type="molecule type" value="Genomic_DNA"/>
</dbReference>
<reference evidence="1 2" key="1">
    <citation type="submission" date="2020-09" db="EMBL/GenBank/DDBJ databases">
        <title>De no assembly of potato wild relative species, Solanum commersonii.</title>
        <authorList>
            <person name="Cho K."/>
        </authorList>
    </citation>
    <scope>NUCLEOTIDE SEQUENCE [LARGE SCALE GENOMIC DNA]</scope>
    <source>
        <strain evidence="1">LZ3.2</strain>
        <tissue evidence="1">Leaf</tissue>
    </source>
</reference>
<dbReference type="AlphaFoldDB" id="A0A9J5XRU3"/>
<feature type="non-terminal residue" evidence="1">
    <location>
        <position position="196"/>
    </location>
</feature>
<protein>
    <submittedName>
        <fullName evidence="1">Uncharacterized protein</fullName>
    </submittedName>
</protein>
<organism evidence="1 2">
    <name type="scientific">Solanum commersonii</name>
    <name type="common">Commerson's wild potato</name>
    <name type="synonym">Commerson's nightshade</name>
    <dbReference type="NCBI Taxonomy" id="4109"/>
    <lineage>
        <taxon>Eukaryota</taxon>
        <taxon>Viridiplantae</taxon>
        <taxon>Streptophyta</taxon>
        <taxon>Embryophyta</taxon>
        <taxon>Tracheophyta</taxon>
        <taxon>Spermatophyta</taxon>
        <taxon>Magnoliopsida</taxon>
        <taxon>eudicotyledons</taxon>
        <taxon>Gunneridae</taxon>
        <taxon>Pentapetalae</taxon>
        <taxon>asterids</taxon>
        <taxon>lamiids</taxon>
        <taxon>Solanales</taxon>
        <taxon>Solanaceae</taxon>
        <taxon>Solanoideae</taxon>
        <taxon>Solaneae</taxon>
        <taxon>Solanum</taxon>
    </lineage>
</organism>
<gene>
    <name evidence="1" type="ORF">H5410_041427</name>
</gene>
<accession>A0A9J5XRU3</accession>
<keyword evidence="2" id="KW-1185">Reference proteome</keyword>
<evidence type="ECO:0000313" key="2">
    <source>
        <dbReference type="Proteomes" id="UP000824120"/>
    </source>
</evidence>
<sequence length="196" mass="22807">FDGKHGHYLAKQEQRQLKERRNEDLRIVEPIPVLSLKEKIKLAVKRSSPRVTEQFRKAVLCRLMIQNTMMLKDRARRNCGGTYEIVVANTISPLCFWLARERGRKTKTTKLMAARESEWAKVKAILHAASGCPRGTHLIRGNPLPWDSTLTLGWVALLMYNHRNLHWKLCLNYTNISELGEKRKDDEKHVDVEDHE</sequence>
<feature type="non-terminal residue" evidence="1">
    <location>
        <position position="1"/>
    </location>
</feature>